<reference evidence="3" key="1">
    <citation type="submission" date="2022-12" db="EMBL/GenBank/DDBJ databases">
        <title>Paraconexibacter alkalitolerans sp. nov. and Baekduia alba sp. nov., isolated from soil and emended description of the genera Paraconexibacter (Chun et al., 2020) and Baekduia (An et al., 2020).</title>
        <authorList>
            <person name="Vieira S."/>
            <person name="Huber K.J."/>
            <person name="Geppert A."/>
            <person name="Wolf J."/>
            <person name="Neumann-Schaal M."/>
            <person name="Muesken M."/>
            <person name="Overmann J."/>
        </authorList>
    </citation>
    <scope>NUCLEOTIDE SEQUENCE</scope>
    <source>
        <strain evidence="3">AEG42_29</strain>
    </source>
</reference>
<dbReference type="KEGG" id="parq:DSM112329_00126"/>
<dbReference type="InterPro" id="IPR021454">
    <property type="entry name" value="DUF3105"/>
</dbReference>
<keyword evidence="2" id="KW-1133">Transmembrane helix</keyword>
<keyword evidence="2" id="KW-0472">Membrane</keyword>
<evidence type="ECO:0000256" key="2">
    <source>
        <dbReference type="SAM" id="Phobius"/>
    </source>
</evidence>
<proteinExistence type="predicted"/>
<gene>
    <name evidence="3" type="ORF">DSM112329_00126</name>
</gene>
<evidence type="ECO:0000313" key="3">
    <source>
        <dbReference type="EMBL" id="XAY03314.1"/>
    </source>
</evidence>
<dbReference type="RefSeq" id="WP_354699868.1">
    <property type="nucleotide sequence ID" value="NZ_CP114014.1"/>
</dbReference>
<evidence type="ECO:0008006" key="4">
    <source>
        <dbReference type="Google" id="ProtNLM"/>
    </source>
</evidence>
<keyword evidence="2" id="KW-0812">Transmembrane</keyword>
<feature type="transmembrane region" description="Helical" evidence="2">
    <location>
        <begin position="34"/>
        <end position="53"/>
    </location>
</feature>
<dbReference type="AlphaFoldDB" id="A0AAU7ANX5"/>
<protein>
    <recommendedName>
        <fullName evidence="4">DUF3105 domain-containing protein</fullName>
    </recommendedName>
</protein>
<organism evidence="3">
    <name type="scientific">Paraconexibacter sp. AEG42_29</name>
    <dbReference type="NCBI Taxonomy" id="2997339"/>
    <lineage>
        <taxon>Bacteria</taxon>
        <taxon>Bacillati</taxon>
        <taxon>Actinomycetota</taxon>
        <taxon>Thermoleophilia</taxon>
        <taxon>Solirubrobacterales</taxon>
        <taxon>Paraconexibacteraceae</taxon>
        <taxon>Paraconexibacter</taxon>
    </lineage>
</organism>
<evidence type="ECO:0000256" key="1">
    <source>
        <dbReference type="SAM" id="MobiDB-lite"/>
    </source>
</evidence>
<feature type="region of interest" description="Disordered" evidence="1">
    <location>
        <begin position="1"/>
        <end position="20"/>
    </location>
</feature>
<dbReference type="Pfam" id="PF11303">
    <property type="entry name" value="DUF3105"/>
    <property type="match status" value="1"/>
</dbReference>
<accession>A0AAU7ANX5</accession>
<feature type="compositionally biased region" description="Basic and acidic residues" evidence="1">
    <location>
        <begin position="1"/>
        <end position="18"/>
    </location>
</feature>
<sequence length="235" mass="24502">MSSRQEEKAARKAEREAQEAQAAKAAATSKRIQLVFGVVLVIAILGGAGALIASSGGGGESTGTVEEGGIDAKVAIPPVKITELAPAAKAAGCVLSSPEIEGSNHVTGEVTYKTNPPTSGDHNEIPATDGIYAAGNEPAKENYVHSLEHGRIEIQYPPGTPVKTVNQLETLGSEELNGSDAYHVLVFQNNTGMKPKVAAAAWGQLLACPAMNDQVFDAIRAFRKDYTDKGPELVP</sequence>
<dbReference type="EMBL" id="CP114014">
    <property type="protein sequence ID" value="XAY03314.1"/>
    <property type="molecule type" value="Genomic_DNA"/>
</dbReference>
<name>A0AAU7ANX5_9ACTN</name>